<feature type="domain" description="PAS" evidence="16">
    <location>
        <begin position="302"/>
        <end position="342"/>
    </location>
</feature>
<accession>A0A7W7M9R0</accession>
<dbReference type="SUPFAM" id="SSF55785">
    <property type="entry name" value="PYP-like sensor domain (PAS domain)"/>
    <property type="match status" value="2"/>
</dbReference>
<sequence>MAELNEAVLRDPVRLAAVGTARRRWPAAPPPMDAIARLAARLLDGTMAAITLVDDVQEHFAGIHDLPKELVGEGRASLTYSVCKYVVSLNQPVWSSDLLAEAAVDLREHPLVREFGVRSFAGVPLRDTAGQQPVGSLTVLDTVARPWPVEQLTTLTEVAALLRAADQTAGPDAVDGLDTAALLDSVQEAFLAIDPDGIVVGFNQAAHRLFGYTAEQVCGRHLDASLMPGYDGQPIDLALGRLFEAAPRRPVLRSLTMRHRDGHRLPVRASLSVVRSAAGALACVFLTDLSEQDAAEQLADRHSSFLTALLDSLSVGVIACDETGRVVLVNRALQQVLGWRDEAPLPADYPAALGDSLRYADLRPMPWRQTPLMRAFRGEQVVDADVITILPGHRTRRFSATAQPIVGASGARLGAVSVAHEVTALRRAERFRLCHQEVDQALRATGSPAEAAPEILRAVTSALGWPCAELFLIDDTTADLRPVGHYDATGTTGDGFFGHTPLCGQGITGRVWDSGQPSWIPDIAGLEQQTPHERERIRICLERGIRTVLAVPVKEGDTLLGVLTCYAGSPEFHEDLLTVLLDGVAAQIGVHVALRRSEQFARQLTRAQDDFIDLVGHELRTPLTSIAANATLLAEESAAFDTDHQHMIEVVGRNTAVVQRIVDTLLDLAGLESGQVPLRVERVDLARIVTDAVTAAGPRPIDTDLPGHVPVDGDPARLRQVVDDLLANAITYSPPDGRIQIRLHVHDQLAELSIADHGIGIPDAEHERALDRFYRGSNVRHHGISGSGLGLSLAHAIVRRHHGTVTLDDNHPTGTIVRVRLPQHAAGS</sequence>
<dbReference type="EMBL" id="JACHNB010000001">
    <property type="protein sequence ID" value="MBB4742264.1"/>
    <property type="molecule type" value="Genomic_DNA"/>
</dbReference>
<dbReference type="Gene3D" id="3.30.450.40">
    <property type="match status" value="2"/>
</dbReference>
<evidence type="ECO:0000256" key="5">
    <source>
        <dbReference type="ARBA" id="ARBA00022553"/>
    </source>
</evidence>
<dbReference type="InterPro" id="IPR050351">
    <property type="entry name" value="BphY/WalK/GraS-like"/>
</dbReference>
<evidence type="ECO:0000313" key="17">
    <source>
        <dbReference type="EMBL" id="MBB4742264.1"/>
    </source>
</evidence>
<dbReference type="GO" id="GO:0000155">
    <property type="term" value="F:phosphorelay sensor kinase activity"/>
    <property type="evidence" value="ECO:0007669"/>
    <property type="project" value="InterPro"/>
</dbReference>
<evidence type="ECO:0000256" key="6">
    <source>
        <dbReference type="ARBA" id="ARBA00022679"/>
    </source>
</evidence>
<keyword evidence="9" id="KW-0418">Kinase</keyword>
<evidence type="ECO:0000256" key="1">
    <source>
        <dbReference type="ARBA" id="ARBA00000085"/>
    </source>
</evidence>
<dbReference type="CDD" id="cd00075">
    <property type="entry name" value="HATPase"/>
    <property type="match status" value="1"/>
</dbReference>
<dbReference type="GO" id="GO:0007234">
    <property type="term" value="P:osmosensory signaling via phosphorelay pathway"/>
    <property type="evidence" value="ECO:0007669"/>
    <property type="project" value="TreeGrafter"/>
</dbReference>
<dbReference type="GO" id="GO:0000156">
    <property type="term" value="F:phosphorelay response regulator activity"/>
    <property type="evidence" value="ECO:0007669"/>
    <property type="project" value="TreeGrafter"/>
</dbReference>
<dbReference type="InterPro" id="IPR029016">
    <property type="entry name" value="GAF-like_dom_sf"/>
</dbReference>
<dbReference type="PROSITE" id="PS50109">
    <property type="entry name" value="HIS_KIN"/>
    <property type="match status" value="1"/>
</dbReference>
<dbReference type="Pfam" id="PF01590">
    <property type="entry name" value="GAF"/>
    <property type="match status" value="1"/>
</dbReference>
<dbReference type="CDD" id="cd00082">
    <property type="entry name" value="HisKA"/>
    <property type="match status" value="1"/>
</dbReference>
<dbReference type="Pfam" id="PF13185">
    <property type="entry name" value="GAF_2"/>
    <property type="match status" value="1"/>
</dbReference>
<dbReference type="Gene3D" id="1.10.287.130">
    <property type="match status" value="1"/>
</dbReference>
<comment type="subcellular location">
    <subcellularLocation>
        <location evidence="3">Cell membrane</location>
    </subcellularLocation>
    <subcellularLocation>
        <location evidence="2">Membrane</location>
        <topology evidence="2">Multi-pass membrane protein</topology>
    </subcellularLocation>
</comment>
<dbReference type="InterPro" id="IPR003661">
    <property type="entry name" value="HisK_dim/P_dom"/>
</dbReference>
<feature type="domain" description="PAS" evidence="16">
    <location>
        <begin position="182"/>
        <end position="222"/>
    </location>
</feature>
<dbReference type="Proteomes" id="UP000546162">
    <property type="component" value="Unassembled WGS sequence"/>
</dbReference>
<dbReference type="InterPro" id="IPR005467">
    <property type="entry name" value="His_kinase_dom"/>
</dbReference>
<evidence type="ECO:0000259" key="16">
    <source>
        <dbReference type="PROSITE" id="PS50112"/>
    </source>
</evidence>
<dbReference type="AlphaFoldDB" id="A0A7W7M9R0"/>
<dbReference type="RefSeq" id="WP_239177582.1">
    <property type="nucleotide sequence ID" value="NZ_BAABFG010000005.1"/>
</dbReference>
<keyword evidence="11" id="KW-1133">Transmembrane helix</keyword>
<evidence type="ECO:0000256" key="9">
    <source>
        <dbReference type="ARBA" id="ARBA00022777"/>
    </source>
</evidence>
<dbReference type="GO" id="GO:0005524">
    <property type="term" value="F:ATP binding"/>
    <property type="evidence" value="ECO:0007669"/>
    <property type="project" value="UniProtKB-KW"/>
</dbReference>
<keyword evidence="8" id="KW-0547">Nucleotide-binding</keyword>
<dbReference type="CDD" id="cd00130">
    <property type="entry name" value="PAS"/>
    <property type="match status" value="2"/>
</dbReference>
<name>A0A7W7M9R0_9ACTN</name>
<evidence type="ECO:0000256" key="8">
    <source>
        <dbReference type="ARBA" id="ARBA00022741"/>
    </source>
</evidence>
<dbReference type="NCBIfam" id="TIGR00229">
    <property type="entry name" value="sensory_box"/>
    <property type="match status" value="1"/>
</dbReference>
<comment type="caution">
    <text evidence="17">The sequence shown here is derived from an EMBL/GenBank/DDBJ whole genome shotgun (WGS) entry which is preliminary data.</text>
</comment>
<evidence type="ECO:0000313" key="18">
    <source>
        <dbReference type="Proteomes" id="UP000546162"/>
    </source>
</evidence>
<dbReference type="SMART" id="SM00091">
    <property type="entry name" value="PAS"/>
    <property type="match status" value="2"/>
</dbReference>
<dbReference type="SUPFAM" id="SSF47384">
    <property type="entry name" value="Homodimeric domain of signal transducing histidine kinase"/>
    <property type="match status" value="1"/>
</dbReference>
<dbReference type="InterPro" id="IPR036890">
    <property type="entry name" value="HATPase_C_sf"/>
</dbReference>
<dbReference type="PANTHER" id="PTHR42878">
    <property type="entry name" value="TWO-COMPONENT HISTIDINE KINASE"/>
    <property type="match status" value="1"/>
</dbReference>
<reference evidence="17 18" key="1">
    <citation type="submission" date="2020-08" db="EMBL/GenBank/DDBJ databases">
        <title>Sequencing the genomes of 1000 actinobacteria strains.</title>
        <authorList>
            <person name="Klenk H.-P."/>
        </authorList>
    </citation>
    <scope>NUCLEOTIDE SEQUENCE [LARGE SCALE GENOMIC DNA]</scope>
    <source>
        <strain evidence="17 18">DSM 45809</strain>
    </source>
</reference>
<dbReference type="Gene3D" id="3.30.565.10">
    <property type="entry name" value="Histidine kinase-like ATPase, C-terminal domain"/>
    <property type="match status" value="1"/>
</dbReference>
<keyword evidence="5" id="KW-0597">Phosphoprotein</keyword>
<dbReference type="Gene3D" id="3.30.450.20">
    <property type="entry name" value="PAS domain"/>
    <property type="match status" value="2"/>
</dbReference>
<dbReference type="InterPro" id="IPR013767">
    <property type="entry name" value="PAS_fold"/>
</dbReference>
<dbReference type="GO" id="GO:0005886">
    <property type="term" value="C:plasma membrane"/>
    <property type="evidence" value="ECO:0007669"/>
    <property type="project" value="UniProtKB-SubCell"/>
</dbReference>
<gene>
    <name evidence="17" type="ORF">BJY16_005723</name>
</gene>
<dbReference type="InterPro" id="IPR035965">
    <property type="entry name" value="PAS-like_dom_sf"/>
</dbReference>
<keyword evidence="6" id="KW-0808">Transferase</keyword>
<dbReference type="PRINTS" id="PR00344">
    <property type="entry name" value="BCTRLSENSOR"/>
</dbReference>
<comment type="catalytic activity">
    <reaction evidence="1">
        <text>ATP + protein L-histidine = ADP + protein N-phospho-L-histidine.</text>
        <dbReference type="EC" id="2.7.13.3"/>
    </reaction>
</comment>
<proteinExistence type="predicted"/>
<keyword evidence="18" id="KW-1185">Reference proteome</keyword>
<dbReference type="Pfam" id="PF00989">
    <property type="entry name" value="PAS"/>
    <property type="match status" value="2"/>
</dbReference>
<dbReference type="SMART" id="SM00387">
    <property type="entry name" value="HATPase_c"/>
    <property type="match status" value="1"/>
</dbReference>
<evidence type="ECO:0000259" key="15">
    <source>
        <dbReference type="PROSITE" id="PS50109"/>
    </source>
</evidence>
<organism evidence="17 18">
    <name type="scientific">Actinoplanes octamycinicus</name>
    <dbReference type="NCBI Taxonomy" id="135948"/>
    <lineage>
        <taxon>Bacteria</taxon>
        <taxon>Bacillati</taxon>
        <taxon>Actinomycetota</taxon>
        <taxon>Actinomycetes</taxon>
        <taxon>Micromonosporales</taxon>
        <taxon>Micromonosporaceae</taxon>
        <taxon>Actinoplanes</taxon>
    </lineage>
</organism>
<evidence type="ECO:0000256" key="10">
    <source>
        <dbReference type="ARBA" id="ARBA00022840"/>
    </source>
</evidence>
<dbReference type="GO" id="GO:0006355">
    <property type="term" value="P:regulation of DNA-templated transcription"/>
    <property type="evidence" value="ECO:0007669"/>
    <property type="project" value="InterPro"/>
</dbReference>
<evidence type="ECO:0000256" key="3">
    <source>
        <dbReference type="ARBA" id="ARBA00004236"/>
    </source>
</evidence>
<dbReference type="InterPro" id="IPR000014">
    <property type="entry name" value="PAS"/>
</dbReference>
<keyword evidence="10" id="KW-0067">ATP-binding</keyword>
<dbReference type="InterPro" id="IPR003594">
    <property type="entry name" value="HATPase_dom"/>
</dbReference>
<keyword evidence="7" id="KW-0812">Transmembrane</keyword>
<evidence type="ECO:0000256" key="7">
    <source>
        <dbReference type="ARBA" id="ARBA00022692"/>
    </source>
</evidence>
<evidence type="ECO:0000256" key="12">
    <source>
        <dbReference type="ARBA" id="ARBA00023012"/>
    </source>
</evidence>
<evidence type="ECO:0000256" key="11">
    <source>
        <dbReference type="ARBA" id="ARBA00022989"/>
    </source>
</evidence>
<keyword evidence="13" id="KW-0472">Membrane</keyword>
<evidence type="ECO:0000256" key="13">
    <source>
        <dbReference type="ARBA" id="ARBA00023136"/>
    </source>
</evidence>
<dbReference type="GO" id="GO:0030295">
    <property type="term" value="F:protein kinase activator activity"/>
    <property type="evidence" value="ECO:0007669"/>
    <property type="project" value="TreeGrafter"/>
</dbReference>
<dbReference type="InterPro" id="IPR036097">
    <property type="entry name" value="HisK_dim/P_sf"/>
</dbReference>
<dbReference type="InterPro" id="IPR004358">
    <property type="entry name" value="Sig_transdc_His_kin-like_C"/>
</dbReference>
<dbReference type="Pfam" id="PF02518">
    <property type="entry name" value="HATPase_c"/>
    <property type="match status" value="1"/>
</dbReference>
<dbReference type="SUPFAM" id="SSF55781">
    <property type="entry name" value="GAF domain-like"/>
    <property type="match status" value="2"/>
</dbReference>
<dbReference type="Pfam" id="PF00512">
    <property type="entry name" value="HisKA"/>
    <property type="match status" value="1"/>
</dbReference>
<dbReference type="PROSITE" id="PS50112">
    <property type="entry name" value="PAS"/>
    <property type="match status" value="2"/>
</dbReference>
<evidence type="ECO:0000256" key="2">
    <source>
        <dbReference type="ARBA" id="ARBA00004141"/>
    </source>
</evidence>
<dbReference type="InterPro" id="IPR003018">
    <property type="entry name" value="GAF"/>
</dbReference>
<dbReference type="SMART" id="SM00065">
    <property type="entry name" value="GAF"/>
    <property type="match status" value="2"/>
</dbReference>
<dbReference type="SMART" id="SM00388">
    <property type="entry name" value="HisKA"/>
    <property type="match status" value="1"/>
</dbReference>
<evidence type="ECO:0000256" key="4">
    <source>
        <dbReference type="ARBA" id="ARBA00012438"/>
    </source>
</evidence>
<keyword evidence="12" id="KW-0902">Two-component regulatory system</keyword>
<dbReference type="EC" id="2.7.13.3" evidence="4"/>
<protein>
    <recommendedName>
        <fullName evidence="14">Sensor-like histidine kinase SenX3</fullName>
        <ecNumber evidence="4">2.7.13.3</ecNumber>
    </recommendedName>
</protein>
<evidence type="ECO:0000256" key="14">
    <source>
        <dbReference type="ARBA" id="ARBA00039401"/>
    </source>
</evidence>
<feature type="domain" description="Histidine kinase" evidence="15">
    <location>
        <begin position="614"/>
        <end position="825"/>
    </location>
</feature>
<dbReference type="PANTHER" id="PTHR42878:SF7">
    <property type="entry name" value="SENSOR HISTIDINE KINASE GLRK"/>
    <property type="match status" value="1"/>
</dbReference>
<dbReference type="SUPFAM" id="SSF55874">
    <property type="entry name" value="ATPase domain of HSP90 chaperone/DNA topoisomerase II/histidine kinase"/>
    <property type="match status" value="1"/>
</dbReference>